<feature type="compositionally biased region" description="Polar residues" evidence="1">
    <location>
        <begin position="14"/>
        <end position="36"/>
    </location>
</feature>
<feature type="compositionally biased region" description="Basic and acidic residues" evidence="1">
    <location>
        <begin position="1037"/>
        <end position="1051"/>
    </location>
</feature>
<feature type="region of interest" description="Disordered" evidence="1">
    <location>
        <begin position="976"/>
        <end position="1006"/>
    </location>
</feature>
<accession>A0A640KKR2</accession>
<dbReference type="Pfam" id="PF00566">
    <property type="entry name" value="RabGAP-TBC"/>
    <property type="match status" value="2"/>
</dbReference>
<evidence type="ECO:0000259" key="2">
    <source>
        <dbReference type="PROSITE" id="PS50086"/>
    </source>
</evidence>
<reference evidence="3" key="1">
    <citation type="submission" date="2019-11" db="EMBL/GenBank/DDBJ databases">
        <title>Leishmania tarentolae CDS.</title>
        <authorList>
            <person name="Goto Y."/>
            <person name="Yamagishi J."/>
        </authorList>
    </citation>
    <scope>NUCLEOTIDE SEQUENCE [LARGE SCALE GENOMIC DNA]</scope>
    <source>
        <strain evidence="3">Parrot Tar II</strain>
    </source>
</reference>
<dbReference type="Proteomes" id="UP000419144">
    <property type="component" value="Unassembled WGS sequence"/>
</dbReference>
<dbReference type="SMART" id="SM00164">
    <property type="entry name" value="TBC"/>
    <property type="match status" value="1"/>
</dbReference>
<dbReference type="SUPFAM" id="SSF47923">
    <property type="entry name" value="Ypt/Rab-GAP domain of gyp1p"/>
    <property type="match status" value="2"/>
</dbReference>
<organism evidence="3 4">
    <name type="scientific">Leishmania tarentolae</name>
    <name type="common">Sauroleishmania tarentolae</name>
    <dbReference type="NCBI Taxonomy" id="5689"/>
    <lineage>
        <taxon>Eukaryota</taxon>
        <taxon>Discoba</taxon>
        <taxon>Euglenozoa</taxon>
        <taxon>Kinetoplastea</taxon>
        <taxon>Metakinetoplastina</taxon>
        <taxon>Trypanosomatida</taxon>
        <taxon>Trypanosomatidae</taxon>
        <taxon>Leishmaniinae</taxon>
        <taxon>Leishmania</taxon>
        <taxon>lizard Leishmania</taxon>
    </lineage>
</organism>
<gene>
    <name evidence="3" type="ORF">LtaPh_2720800</name>
</gene>
<dbReference type="PANTHER" id="PTHR22957:SF212">
    <property type="entry name" value="RELATED TO THE N TERMINUS OF TRE ONCOGENE, ISOFORM A"/>
    <property type="match status" value="1"/>
</dbReference>
<keyword evidence="4" id="KW-1185">Reference proteome</keyword>
<comment type="caution">
    <text evidence="3">The sequence shown here is derived from an EMBL/GenBank/DDBJ whole genome shotgun (WGS) entry which is preliminary data.</text>
</comment>
<sequence length="1080" mass="114769">MTAVVLTQDVSSVSCGASRSPESSSIPPTSLLQNDPSAAAHPGRCPSVCQPSHGTTATVVTSMEEDKAVDSLPFCVQRLRGPGRVRRAPPGAAYRSAGALLRRLLRYNEDGEVRVEVVREAAGGVSLGAASRQAAASTPTASEELQEGQQQPISMMQRSHPNNQDTKNTRTRSGDRRERASLLAMETEQRYAAEQESTLSFLLQALPLLRVVPPQCLLQQVYTEELASEPASDGLTSPTISRSFSPSVWTSSIAAVAHHSDQLQLAVGSSSGSVDGDGRNTGCQADQRGTSATANFRMRSGNRLGFGMAALLTTEEASLLQGTQPRRTSAQPARTFATARCSGGGDIKTHTSALTLLDTANTTETSRSPETLRTTVCEEAASTHTTATSRGTDVAGGKPPVSVRVVSGGTQAAVAVEATLNGIIIDSGFGVTIKVGASCDEPNSLRCVAWGGCRPALFRAVVWRLLSDYAPATVTRQKAELQRKRRQYEGYARQYCSVLSILSLREMPSTLPSMLPLPRSHGSGSAAGATGPRDAASLSRLPGNGMPSNNGHGLMLSGGGTSSTSAVASLSPYERSILQQMLLDLPRHQSPIFHAVRSLAGMSRCLFLWSQRHPAVGYVQGMDDVVAVFYQVFLADALRQFAWMSAQETTCTSASHRQSGRHDGAWTKNGVAAAAPSDSGSDDGEGDNMGEKATSSGGAEVGSMMCDTGTRAVMRLLVSSISATLQRTSRPSTAAPTPTRSVTPITMTALGVPVTRAATAAALSPYLSEEDLDLLFDTPATLDAILAELPESYLTQVEGDTYWCAGRVLSLLQDNFMPGQPGILRNVRRLEALLRVVHPSLITFLDGYGLTVMDGCFQWLHCLLARELPLPLLLRLWDCYLAIGVGGDGAPPTASTVSGAHTTTSSLAAAMAAQGPSASDEEIMYFHVCVCCVLLRNLRTNLLGTSSKTSTPAASAASRRKWSPAALATVLPIFGSRTTPQEGNGALAPSTEDAPARSGASSTAEPPIDVVMNTLKHPFEALFPQYGPARQQPQPSLDREEKHERRSERARARTLEAAMRWLDILIADAYCIWRQHPMHD</sequence>
<feature type="region of interest" description="Disordered" evidence="1">
    <location>
        <begin position="268"/>
        <end position="292"/>
    </location>
</feature>
<feature type="compositionally biased region" description="Polar residues" evidence="1">
    <location>
        <begin position="281"/>
        <end position="292"/>
    </location>
</feature>
<feature type="region of interest" description="Disordered" evidence="1">
    <location>
        <begin position="513"/>
        <end position="544"/>
    </location>
</feature>
<dbReference type="VEuPathDB" id="TriTrypDB:LtaPh_2720800"/>
<dbReference type="Gene3D" id="1.10.8.270">
    <property type="entry name" value="putative rabgap domain of human tbc1 domain family member 14 like domains"/>
    <property type="match status" value="1"/>
</dbReference>
<feature type="compositionally biased region" description="Polar residues" evidence="1">
    <location>
        <begin position="134"/>
        <end position="166"/>
    </location>
</feature>
<proteinExistence type="predicted"/>
<dbReference type="EMBL" id="BLBS01000037">
    <property type="protein sequence ID" value="GET89851.1"/>
    <property type="molecule type" value="Genomic_DNA"/>
</dbReference>
<feature type="region of interest" description="Disordered" evidence="1">
    <location>
        <begin position="1024"/>
        <end position="1051"/>
    </location>
</feature>
<evidence type="ECO:0000256" key="1">
    <source>
        <dbReference type="SAM" id="MobiDB-lite"/>
    </source>
</evidence>
<protein>
    <recommendedName>
        <fullName evidence="2">Rab-GAP TBC domain-containing protein</fullName>
    </recommendedName>
</protein>
<dbReference type="PROSITE" id="PS50086">
    <property type="entry name" value="TBC_RABGAP"/>
    <property type="match status" value="1"/>
</dbReference>
<dbReference type="InterPro" id="IPR035969">
    <property type="entry name" value="Rab-GAP_TBC_sf"/>
</dbReference>
<feature type="compositionally biased region" description="Low complexity" evidence="1">
    <location>
        <begin position="513"/>
        <end position="529"/>
    </location>
</feature>
<feature type="region of interest" description="Disordered" evidence="1">
    <location>
        <begin position="14"/>
        <end position="49"/>
    </location>
</feature>
<dbReference type="OrthoDB" id="26371at2759"/>
<feature type="domain" description="Rab-GAP TBC" evidence="2">
    <location>
        <begin position="453"/>
        <end position="884"/>
    </location>
</feature>
<dbReference type="InterPro" id="IPR000195">
    <property type="entry name" value="Rab-GAP-TBC_dom"/>
</dbReference>
<dbReference type="AlphaFoldDB" id="A0A640KKR2"/>
<evidence type="ECO:0000313" key="4">
    <source>
        <dbReference type="Proteomes" id="UP000419144"/>
    </source>
</evidence>
<dbReference type="GO" id="GO:0005096">
    <property type="term" value="F:GTPase activator activity"/>
    <property type="evidence" value="ECO:0007669"/>
    <property type="project" value="TreeGrafter"/>
</dbReference>
<evidence type="ECO:0000313" key="3">
    <source>
        <dbReference type="EMBL" id="GET89851.1"/>
    </source>
</evidence>
<feature type="region of interest" description="Disordered" evidence="1">
    <location>
        <begin position="671"/>
        <end position="702"/>
    </location>
</feature>
<name>A0A640KKR2_LEITA</name>
<dbReference type="Gene3D" id="1.10.472.80">
    <property type="entry name" value="Ypt/Rab-GAP domain of gyp1p, domain 3"/>
    <property type="match status" value="1"/>
</dbReference>
<feature type="region of interest" description="Disordered" evidence="1">
    <location>
        <begin position="127"/>
        <end position="178"/>
    </location>
</feature>
<dbReference type="PANTHER" id="PTHR22957">
    <property type="entry name" value="TBC1 DOMAIN FAMILY MEMBER GTPASE-ACTIVATING PROTEIN"/>
    <property type="match status" value="1"/>
</dbReference>